<reference evidence="2 3" key="1">
    <citation type="submission" date="2018-08" db="EMBL/GenBank/DDBJ databases">
        <title>Genomic Encyclopedia of Type Strains, Phase IV (KMG-IV): sequencing the most valuable type-strain genomes for metagenomic binning, comparative biology and taxonomic classification.</title>
        <authorList>
            <person name="Goeker M."/>
        </authorList>
    </citation>
    <scope>NUCLEOTIDE SEQUENCE [LARGE SCALE GENOMIC DNA]</scope>
    <source>
        <strain evidence="2 3">DSM 25527</strain>
    </source>
</reference>
<keyword evidence="3" id="KW-1185">Reference proteome</keyword>
<proteinExistence type="predicted"/>
<dbReference type="Pfam" id="PF07277">
    <property type="entry name" value="SapC"/>
    <property type="match status" value="1"/>
</dbReference>
<name>A0A397PD08_9SPHN</name>
<evidence type="ECO:0000313" key="3">
    <source>
        <dbReference type="Proteomes" id="UP000266568"/>
    </source>
</evidence>
<protein>
    <submittedName>
        <fullName evidence="2">SapC protein</fullName>
    </submittedName>
</protein>
<gene>
    <name evidence="2" type="ORF">DFR49_0829</name>
</gene>
<evidence type="ECO:0000313" key="2">
    <source>
        <dbReference type="EMBL" id="RIA46293.1"/>
    </source>
</evidence>
<feature type="region of interest" description="Disordered" evidence="1">
    <location>
        <begin position="242"/>
        <end position="269"/>
    </location>
</feature>
<dbReference type="RefSeq" id="WP_119034522.1">
    <property type="nucleotide sequence ID" value="NZ_QXDC01000002.1"/>
</dbReference>
<organism evidence="2 3">
    <name type="scientific">Hephaestia caeni</name>
    <dbReference type="NCBI Taxonomy" id="645617"/>
    <lineage>
        <taxon>Bacteria</taxon>
        <taxon>Pseudomonadati</taxon>
        <taxon>Pseudomonadota</taxon>
        <taxon>Alphaproteobacteria</taxon>
        <taxon>Sphingomonadales</taxon>
        <taxon>Sphingomonadaceae</taxon>
        <taxon>Hephaestia</taxon>
    </lineage>
</organism>
<comment type="caution">
    <text evidence="2">The sequence shown here is derived from an EMBL/GenBank/DDBJ whole genome shotgun (WGS) entry which is preliminary data.</text>
</comment>
<dbReference type="AlphaFoldDB" id="A0A397PD08"/>
<dbReference type="OrthoDB" id="9806524at2"/>
<dbReference type="InterPro" id="IPR010836">
    <property type="entry name" value="SapC"/>
</dbReference>
<dbReference type="EMBL" id="QXDC01000002">
    <property type="protein sequence ID" value="RIA46293.1"/>
    <property type="molecule type" value="Genomic_DNA"/>
</dbReference>
<evidence type="ECO:0000256" key="1">
    <source>
        <dbReference type="SAM" id="MobiDB-lite"/>
    </source>
</evidence>
<dbReference type="Proteomes" id="UP000266568">
    <property type="component" value="Unassembled WGS sequence"/>
</dbReference>
<sequence length="269" mass="29811">MPETETSSPPAQPLFYKSLRPLDASAHSALRLKEGDFSFTAESPSIPIVVSEFAEASRHFPVVFAANDATPLAVLGIDLRNVFVENGRWAKDVYIPAYARRYPFGFLRIDDSSRFILGIDFGCESLTETEGEPLFEKGMPAAITQRALGFCEAFRNEAEATHAFVRALEGRDLLVERRADVVLANGRNLALDGFKVVDAERFAILDAPTLSEWHGRGWLGLVTLHLASLDRFRELLARRSATSDDTPPLTIEDKPQAQAEELQSNEKDS</sequence>
<accession>A0A397PD08</accession>